<protein>
    <submittedName>
        <fullName evidence="3">Polysaccharide deacetylase family protein</fullName>
    </submittedName>
</protein>
<dbReference type="InterPro" id="IPR050248">
    <property type="entry name" value="Polysacc_deacetylase_ArnD"/>
</dbReference>
<dbReference type="InterPro" id="IPR002509">
    <property type="entry name" value="NODB_dom"/>
</dbReference>
<proteinExistence type="predicted"/>
<dbReference type="PANTHER" id="PTHR10587">
    <property type="entry name" value="GLYCOSYL TRANSFERASE-RELATED"/>
    <property type="match status" value="1"/>
</dbReference>
<dbReference type="AlphaFoldDB" id="A0A8A4TM89"/>
<keyword evidence="1" id="KW-0812">Transmembrane</keyword>
<keyword evidence="1" id="KW-1133">Transmembrane helix</keyword>
<feature type="domain" description="NodB homology" evidence="2">
    <location>
        <begin position="83"/>
        <end position="263"/>
    </location>
</feature>
<accession>A0A8A4TM89</accession>
<evidence type="ECO:0000313" key="4">
    <source>
        <dbReference type="Proteomes" id="UP000663929"/>
    </source>
</evidence>
<dbReference type="KEGG" id="scor:J3U87_30870"/>
<dbReference type="PROSITE" id="PS51677">
    <property type="entry name" value="NODB"/>
    <property type="match status" value="1"/>
</dbReference>
<dbReference type="Proteomes" id="UP000663929">
    <property type="component" value="Chromosome"/>
</dbReference>
<dbReference type="PANTHER" id="PTHR10587:SF137">
    <property type="entry name" value="4-DEOXY-4-FORMAMIDO-L-ARABINOSE-PHOSPHOUNDECAPRENOL DEFORMYLASE ARND-RELATED"/>
    <property type="match status" value="1"/>
</dbReference>
<evidence type="ECO:0000256" key="1">
    <source>
        <dbReference type="SAM" id="Phobius"/>
    </source>
</evidence>
<dbReference type="SUPFAM" id="SSF88713">
    <property type="entry name" value="Glycoside hydrolase/deacetylase"/>
    <property type="match status" value="1"/>
</dbReference>
<evidence type="ECO:0000259" key="2">
    <source>
        <dbReference type="PROSITE" id="PS51677"/>
    </source>
</evidence>
<organism evidence="3 4">
    <name type="scientific">Sulfidibacter corallicola</name>
    <dbReference type="NCBI Taxonomy" id="2818388"/>
    <lineage>
        <taxon>Bacteria</taxon>
        <taxon>Pseudomonadati</taxon>
        <taxon>Acidobacteriota</taxon>
        <taxon>Holophagae</taxon>
        <taxon>Acanthopleuribacterales</taxon>
        <taxon>Acanthopleuribacteraceae</taxon>
        <taxon>Sulfidibacter</taxon>
    </lineage>
</organism>
<dbReference type="EMBL" id="CP071793">
    <property type="protein sequence ID" value="QTD50008.1"/>
    <property type="molecule type" value="Genomic_DNA"/>
</dbReference>
<evidence type="ECO:0000313" key="3">
    <source>
        <dbReference type="EMBL" id="QTD50008.1"/>
    </source>
</evidence>
<dbReference type="RefSeq" id="WP_237379639.1">
    <property type="nucleotide sequence ID" value="NZ_CP071793.1"/>
</dbReference>
<dbReference type="InterPro" id="IPR011330">
    <property type="entry name" value="Glyco_hydro/deAcase_b/a-brl"/>
</dbReference>
<dbReference type="GO" id="GO:0016810">
    <property type="term" value="F:hydrolase activity, acting on carbon-nitrogen (but not peptide) bonds"/>
    <property type="evidence" value="ECO:0007669"/>
    <property type="project" value="InterPro"/>
</dbReference>
<dbReference type="Gene3D" id="3.20.20.370">
    <property type="entry name" value="Glycoside hydrolase/deacetylase"/>
    <property type="match status" value="1"/>
</dbReference>
<reference evidence="3" key="1">
    <citation type="submission" date="2021-03" db="EMBL/GenBank/DDBJ databases">
        <title>Acanthopleuribacteraceae sp. M133.</title>
        <authorList>
            <person name="Wang G."/>
        </authorList>
    </citation>
    <scope>NUCLEOTIDE SEQUENCE</scope>
    <source>
        <strain evidence="3">M133</strain>
    </source>
</reference>
<dbReference type="Pfam" id="PF01522">
    <property type="entry name" value="Polysacc_deac_1"/>
    <property type="match status" value="1"/>
</dbReference>
<dbReference type="GO" id="GO:0005975">
    <property type="term" value="P:carbohydrate metabolic process"/>
    <property type="evidence" value="ECO:0007669"/>
    <property type="project" value="InterPro"/>
</dbReference>
<keyword evidence="1" id="KW-0472">Membrane</keyword>
<gene>
    <name evidence="3" type="ORF">J3U87_30870</name>
</gene>
<keyword evidence="4" id="KW-1185">Reference proteome</keyword>
<feature type="transmembrane region" description="Helical" evidence="1">
    <location>
        <begin position="28"/>
        <end position="49"/>
    </location>
</feature>
<name>A0A8A4TM89_SULCO</name>
<sequence>MTSPLSRKVFDRLKGGLRYAGLLWRYQLPVFALAVLTCWYLSISFWWLAVLAPISLLASEVIRHIAQTRMFGPVIHRVETDEPMVALTFDDGPNPPYTGHLLKTLRRHGAKATFFVIGRLVEQSPETVKEILADGHQVGNHSYHHRPMIGKTPFGVASEIKRCDRLLESLGCPPGIVFRTPFAAQFLSVPFVLALQKRANIMFDVSPRDWELTNAKKIAKRVLEGVSPGSIVRLHDGGGNRSATCKAVDIIARELIKRGFRMVTVETLMAARTVPLQSAS</sequence>